<dbReference type="InterPro" id="IPR036412">
    <property type="entry name" value="HAD-like_sf"/>
</dbReference>
<reference evidence="1 2" key="1">
    <citation type="submission" date="2021-01" db="EMBL/GenBank/DDBJ databases">
        <title>Draft genome sequence of Micromonospora sp. strain STR1s_6.</title>
        <authorList>
            <person name="Karlyshev A."/>
            <person name="Jawad R."/>
        </authorList>
    </citation>
    <scope>NUCLEOTIDE SEQUENCE [LARGE SCALE GENOMIC DNA]</scope>
    <source>
        <strain evidence="1 2">STR1S-6</strain>
    </source>
</reference>
<dbReference type="InterPro" id="IPR041492">
    <property type="entry name" value="HAD_2"/>
</dbReference>
<dbReference type="Proteomes" id="UP000622245">
    <property type="component" value="Unassembled WGS sequence"/>
</dbReference>
<sequence>MTTEMGRPADRLADVVSRADVVLVDFDGPICRLFGGRSASRVAADLRQLVVSRGVALPDDLADQDDPLELLRAVAGFAPELLGVVEAALTAAEVAAAASAETTIGVFDLVRACVDTERSLAIVSNNSAAAIDAYLGRRDRARYFAAIVGRAEHPDLLKPNPAPVVRALRALDVAPEAAVLVGDSTTDVAAAHAAGVACIGYANEPGKAEALAAAGSDAVVTDLSDLGAVLARTRPPVSQLSWVDSGGGPLIVVPSAVLAEWRGATTDDPDDWGDYERACRIDGYVGTLDVGAGQALVLADEPATTTYLPDRRVFVRWLYANSEADVIRLLPQAIAIADWADAGTWTTTGPARLFDSGYAGDGPEPPTHLTVEVAAGTYLIRTAHVEPDKHTALMLVHLAEQTRPA</sequence>
<dbReference type="Pfam" id="PF13419">
    <property type="entry name" value="HAD_2"/>
    <property type="match status" value="1"/>
</dbReference>
<dbReference type="GO" id="GO:0016787">
    <property type="term" value="F:hydrolase activity"/>
    <property type="evidence" value="ECO:0007669"/>
    <property type="project" value="UniProtKB-KW"/>
</dbReference>
<organism evidence="1 2">
    <name type="scientific">Micromonospora tarensis</name>
    <dbReference type="NCBI Taxonomy" id="2806100"/>
    <lineage>
        <taxon>Bacteria</taxon>
        <taxon>Bacillati</taxon>
        <taxon>Actinomycetota</taxon>
        <taxon>Actinomycetes</taxon>
        <taxon>Micromonosporales</taxon>
        <taxon>Micromonosporaceae</taxon>
        <taxon>Micromonospora</taxon>
    </lineage>
</organism>
<name>A0ABS1YNG8_9ACTN</name>
<protein>
    <submittedName>
        <fullName evidence="1">HAD-IA family hydrolase</fullName>
    </submittedName>
</protein>
<dbReference type="NCBIfam" id="TIGR01549">
    <property type="entry name" value="HAD-SF-IA-v1"/>
    <property type="match status" value="1"/>
</dbReference>
<dbReference type="RefSeq" id="WP_203151313.1">
    <property type="nucleotide sequence ID" value="NZ_JAEVHL010000225.1"/>
</dbReference>
<dbReference type="SUPFAM" id="SSF56784">
    <property type="entry name" value="HAD-like"/>
    <property type="match status" value="1"/>
</dbReference>
<dbReference type="Pfam" id="PF15589">
    <property type="entry name" value="Imm21"/>
    <property type="match status" value="1"/>
</dbReference>
<evidence type="ECO:0000313" key="2">
    <source>
        <dbReference type="Proteomes" id="UP000622245"/>
    </source>
</evidence>
<dbReference type="InterPro" id="IPR006439">
    <property type="entry name" value="HAD-SF_hydro_IA"/>
</dbReference>
<dbReference type="InterPro" id="IPR023214">
    <property type="entry name" value="HAD_sf"/>
</dbReference>
<keyword evidence="1" id="KW-0378">Hydrolase</keyword>
<keyword evidence="2" id="KW-1185">Reference proteome</keyword>
<dbReference type="InterPro" id="IPR028961">
    <property type="entry name" value="Imm21"/>
</dbReference>
<dbReference type="PANTHER" id="PTHR43434:SF1">
    <property type="entry name" value="PHOSPHOGLYCOLATE PHOSPHATASE"/>
    <property type="match status" value="1"/>
</dbReference>
<gene>
    <name evidence="1" type="ORF">JM949_28765</name>
</gene>
<comment type="caution">
    <text evidence="1">The sequence shown here is derived from an EMBL/GenBank/DDBJ whole genome shotgun (WGS) entry which is preliminary data.</text>
</comment>
<dbReference type="PANTHER" id="PTHR43434">
    <property type="entry name" value="PHOSPHOGLYCOLATE PHOSPHATASE"/>
    <property type="match status" value="1"/>
</dbReference>
<dbReference type="Gene3D" id="3.40.50.1000">
    <property type="entry name" value="HAD superfamily/HAD-like"/>
    <property type="match status" value="1"/>
</dbReference>
<dbReference type="InterPro" id="IPR050155">
    <property type="entry name" value="HAD-like_hydrolase_sf"/>
</dbReference>
<evidence type="ECO:0000313" key="1">
    <source>
        <dbReference type="EMBL" id="MBM0278988.1"/>
    </source>
</evidence>
<dbReference type="EMBL" id="JAEVHL010000225">
    <property type="protein sequence ID" value="MBM0278988.1"/>
    <property type="molecule type" value="Genomic_DNA"/>
</dbReference>
<proteinExistence type="predicted"/>
<accession>A0ABS1YNG8</accession>